<protein>
    <submittedName>
        <fullName evidence="2">Uncharacterized protein</fullName>
    </submittedName>
</protein>
<accession>A0ABP6MAZ8</accession>
<gene>
    <name evidence="2" type="ORF">GCM10010449_19320</name>
</gene>
<reference evidence="3" key="1">
    <citation type="journal article" date="2019" name="Int. J. Syst. Evol. Microbiol.">
        <title>The Global Catalogue of Microorganisms (GCM) 10K type strain sequencing project: providing services to taxonomists for standard genome sequencing and annotation.</title>
        <authorList>
            <consortium name="The Broad Institute Genomics Platform"/>
            <consortium name="The Broad Institute Genome Sequencing Center for Infectious Disease"/>
            <person name="Wu L."/>
            <person name="Ma J."/>
        </authorList>
    </citation>
    <scope>NUCLEOTIDE SEQUENCE [LARGE SCALE GENOMIC DNA]</scope>
    <source>
        <strain evidence="3">JCM 9092</strain>
    </source>
</reference>
<sequence length="84" mass="9072">MGFRADQGDRTGEPLLAQGHGGLYPGHPRSDDDDPALFLPPLLTHPITLGRRATRASERDGEISDTPSLPLTAQLPYLPRDTKG</sequence>
<evidence type="ECO:0000313" key="3">
    <source>
        <dbReference type="Proteomes" id="UP001501637"/>
    </source>
</evidence>
<evidence type="ECO:0000313" key="2">
    <source>
        <dbReference type="EMBL" id="GAA3095939.1"/>
    </source>
</evidence>
<feature type="compositionally biased region" description="Basic and acidic residues" evidence="1">
    <location>
        <begin position="1"/>
        <end position="12"/>
    </location>
</feature>
<feature type="region of interest" description="Disordered" evidence="1">
    <location>
        <begin position="49"/>
        <end position="84"/>
    </location>
</feature>
<dbReference type="Proteomes" id="UP001501637">
    <property type="component" value="Unassembled WGS sequence"/>
</dbReference>
<evidence type="ECO:0000256" key="1">
    <source>
        <dbReference type="SAM" id="MobiDB-lite"/>
    </source>
</evidence>
<proteinExistence type="predicted"/>
<comment type="caution">
    <text evidence="2">The sequence shown here is derived from an EMBL/GenBank/DDBJ whole genome shotgun (WGS) entry which is preliminary data.</text>
</comment>
<name>A0ABP6MAZ8_9ACTN</name>
<feature type="region of interest" description="Disordered" evidence="1">
    <location>
        <begin position="1"/>
        <end position="36"/>
    </location>
</feature>
<dbReference type="EMBL" id="BAAAUG010000029">
    <property type="protein sequence ID" value="GAA3095939.1"/>
    <property type="molecule type" value="Genomic_DNA"/>
</dbReference>
<organism evidence="2 3">
    <name type="scientific">Streptomyces rectiviolaceus</name>
    <dbReference type="NCBI Taxonomy" id="332591"/>
    <lineage>
        <taxon>Bacteria</taxon>
        <taxon>Bacillati</taxon>
        <taxon>Actinomycetota</taxon>
        <taxon>Actinomycetes</taxon>
        <taxon>Kitasatosporales</taxon>
        <taxon>Streptomycetaceae</taxon>
        <taxon>Streptomyces</taxon>
    </lineage>
</organism>
<keyword evidence="3" id="KW-1185">Reference proteome</keyword>